<keyword evidence="2" id="KW-0732">Signal</keyword>
<feature type="region of interest" description="Disordered" evidence="1">
    <location>
        <begin position="78"/>
        <end position="101"/>
    </location>
</feature>
<organism evidence="3 4">
    <name type="scientific">Mesorhabditis belari</name>
    <dbReference type="NCBI Taxonomy" id="2138241"/>
    <lineage>
        <taxon>Eukaryota</taxon>
        <taxon>Metazoa</taxon>
        <taxon>Ecdysozoa</taxon>
        <taxon>Nematoda</taxon>
        <taxon>Chromadorea</taxon>
        <taxon>Rhabditida</taxon>
        <taxon>Rhabditina</taxon>
        <taxon>Rhabditomorpha</taxon>
        <taxon>Rhabditoidea</taxon>
        <taxon>Rhabditidae</taxon>
        <taxon>Mesorhabditinae</taxon>
        <taxon>Mesorhabditis</taxon>
    </lineage>
</organism>
<evidence type="ECO:0000313" key="4">
    <source>
        <dbReference type="WBParaSite" id="MBELARI_LOCUS12665"/>
    </source>
</evidence>
<feature type="signal peptide" evidence="2">
    <location>
        <begin position="1"/>
        <end position="17"/>
    </location>
</feature>
<dbReference type="Proteomes" id="UP000887575">
    <property type="component" value="Unassembled WGS sequence"/>
</dbReference>
<dbReference type="AlphaFoldDB" id="A0AAF3J2T2"/>
<keyword evidence="3" id="KW-1185">Reference proteome</keyword>
<feature type="chain" id="PRO_5041906392" evidence="2">
    <location>
        <begin position="18"/>
        <end position="164"/>
    </location>
</feature>
<evidence type="ECO:0000256" key="1">
    <source>
        <dbReference type="SAM" id="MobiDB-lite"/>
    </source>
</evidence>
<dbReference type="WBParaSite" id="MBELARI_LOCUS12665">
    <property type="protein sequence ID" value="MBELARI_LOCUS12665"/>
    <property type="gene ID" value="MBELARI_LOCUS12665"/>
</dbReference>
<protein>
    <submittedName>
        <fullName evidence="4">Uncharacterized protein</fullName>
    </submittedName>
</protein>
<evidence type="ECO:0000313" key="3">
    <source>
        <dbReference type="Proteomes" id="UP000887575"/>
    </source>
</evidence>
<reference evidence="4" key="1">
    <citation type="submission" date="2024-02" db="UniProtKB">
        <authorList>
            <consortium name="WormBaseParasite"/>
        </authorList>
    </citation>
    <scope>IDENTIFICATION</scope>
</reference>
<proteinExistence type="predicted"/>
<evidence type="ECO:0000256" key="2">
    <source>
        <dbReference type="SAM" id="SignalP"/>
    </source>
</evidence>
<sequence>MHQILLYLLLIFGSILAFPFENFVESSSPNHPIFVVRPKLQQKFEDYSLEFDDIPSSSRPRRTMSSREISDIIQLMEAQQQEQEQEQEQKQEQEQDQDTIQTSSLRFSVSPQTARPTFVNAIVLGDQPSSFMRPSARLRQFSAISSRPSLDDFVIISSNKRFHY</sequence>
<accession>A0AAF3J2T2</accession>
<name>A0AAF3J2T2_9BILA</name>